<dbReference type="AlphaFoldDB" id="A0A7T6ZCP5"/>
<keyword evidence="3" id="KW-1185">Reference proteome</keyword>
<organism evidence="2 3">
    <name type="scientific">Salicibibacter cibi</name>
    <dbReference type="NCBI Taxonomy" id="2743001"/>
    <lineage>
        <taxon>Bacteria</taxon>
        <taxon>Bacillati</taxon>
        <taxon>Bacillota</taxon>
        <taxon>Bacilli</taxon>
        <taxon>Bacillales</taxon>
        <taxon>Bacillaceae</taxon>
        <taxon>Salicibibacter</taxon>
    </lineage>
</organism>
<protein>
    <submittedName>
        <fullName evidence="2">Gluconate 2-dehydrogenase subunit 3 family protein</fullName>
    </submittedName>
</protein>
<name>A0A7T6ZCP5_9BACI</name>
<dbReference type="InterPro" id="IPR019546">
    <property type="entry name" value="TAT_signal_bac_arc"/>
</dbReference>
<dbReference type="KEGG" id="scib:HUG20_15095"/>
<dbReference type="NCBIfam" id="TIGR01409">
    <property type="entry name" value="TAT_signal_seq"/>
    <property type="match status" value="1"/>
</dbReference>
<sequence>MVEKNDDKQTDVNQSSSNRDETAAASSNEGISRRTFIKNTGLVAGGVVGGGVLGGVLGNQWFAGTDTETAGEAETDGESNNFQEARMFFKRPEDFQVLSAAVERIYPEDDIGPGAIALGVPYFIDKQLAGEYGFNARDYMQGPFYEGAPTQGNQSSMNRRDVFLQGVRLIQSIANENFNTAFFDLEGEQQDEILEAFENGEPEMPGMDSAAFFEVLRDATLRGAYSDPVYGGNQNMDGWRMKEYPGPQMAYIHMIEDDEYQDMEPVSLHDHN</sequence>
<dbReference type="PROSITE" id="PS51318">
    <property type="entry name" value="TAT"/>
    <property type="match status" value="1"/>
</dbReference>
<dbReference type="InterPro" id="IPR027056">
    <property type="entry name" value="Gluconate_2DH_su3"/>
</dbReference>
<dbReference type="Pfam" id="PF13618">
    <property type="entry name" value="Gluconate_2-dh3"/>
    <property type="match status" value="1"/>
</dbReference>
<reference evidence="2 3" key="1">
    <citation type="submission" date="2020-06" db="EMBL/GenBank/DDBJ databases">
        <title>Genomic analysis of Salicibibacter sp. NKC21-4.</title>
        <authorList>
            <person name="Oh Y.J."/>
        </authorList>
    </citation>
    <scope>NUCLEOTIDE SEQUENCE [LARGE SCALE GENOMIC DNA]</scope>
    <source>
        <strain evidence="2 3">NKC21-4</strain>
    </source>
</reference>
<gene>
    <name evidence="2" type="ORF">HUG20_15095</name>
</gene>
<dbReference type="Proteomes" id="UP000595349">
    <property type="component" value="Chromosome"/>
</dbReference>
<evidence type="ECO:0000256" key="1">
    <source>
        <dbReference type="SAM" id="MobiDB-lite"/>
    </source>
</evidence>
<accession>A0A7T6ZCP5</accession>
<feature type="region of interest" description="Disordered" evidence="1">
    <location>
        <begin position="1"/>
        <end position="28"/>
    </location>
</feature>
<evidence type="ECO:0000313" key="3">
    <source>
        <dbReference type="Proteomes" id="UP000595349"/>
    </source>
</evidence>
<dbReference type="InterPro" id="IPR006311">
    <property type="entry name" value="TAT_signal"/>
</dbReference>
<evidence type="ECO:0000313" key="2">
    <source>
        <dbReference type="EMBL" id="QQK81090.1"/>
    </source>
</evidence>
<dbReference type="EMBL" id="CP054706">
    <property type="protein sequence ID" value="QQK81090.1"/>
    <property type="molecule type" value="Genomic_DNA"/>
</dbReference>
<proteinExistence type="predicted"/>
<feature type="compositionally biased region" description="Basic and acidic residues" evidence="1">
    <location>
        <begin position="1"/>
        <end position="10"/>
    </location>
</feature>